<gene>
    <name evidence="1" type="ORF">ABIQ69_00445</name>
</gene>
<reference evidence="1" key="1">
    <citation type="submission" date="2024-05" db="EMBL/GenBank/DDBJ databases">
        <authorList>
            <person name="Yu L."/>
        </authorList>
    </citation>
    <scope>NUCLEOTIDE SEQUENCE</scope>
    <source>
        <strain evidence="1">G08B096</strain>
    </source>
</reference>
<accession>A0AAU7W716</accession>
<dbReference type="RefSeq" id="WP_350348427.1">
    <property type="nucleotide sequence ID" value="NZ_CP158374.1"/>
</dbReference>
<dbReference type="EMBL" id="CP158374">
    <property type="protein sequence ID" value="XBX82410.1"/>
    <property type="molecule type" value="Genomic_DNA"/>
</dbReference>
<evidence type="ECO:0000313" key="1">
    <source>
        <dbReference type="EMBL" id="XBX82410.1"/>
    </source>
</evidence>
<name>A0AAU7W716_9MICO</name>
<sequence length="261" mass="27210">MGTIDVDPFDSAVERAKMVAVLPCGDIDQLAAFWSALGLSIRYRQIRPNPYVALGAGAIDLHYYGLPDWDPDGSHSTCAIAVPDPRPLNDRFRAGLRALYGTVPVSGAPRITRARERANNGGLSGFSLIDPAGNWIRVTRSAEQEPPASDGTTTSWTSTAGSPVAKALENAVVIGDSHGDAAQARKVLAGALRRAGDIPDADRAAALGYLVELLVRLDEPQAAHDALAQLEALAAVAVDHDGTVAVAVAEARDTVTAASTG</sequence>
<evidence type="ECO:0008006" key="2">
    <source>
        <dbReference type="Google" id="ProtNLM"/>
    </source>
</evidence>
<dbReference type="Gene3D" id="3.10.180.10">
    <property type="entry name" value="2,3-Dihydroxybiphenyl 1,2-Dioxygenase, domain 1"/>
    <property type="match status" value="1"/>
</dbReference>
<organism evidence="1">
    <name type="scientific">Agromyces sp. G08B096</name>
    <dbReference type="NCBI Taxonomy" id="3156399"/>
    <lineage>
        <taxon>Bacteria</taxon>
        <taxon>Bacillati</taxon>
        <taxon>Actinomycetota</taxon>
        <taxon>Actinomycetes</taxon>
        <taxon>Micrococcales</taxon>
        <taxon>Microbacteriaceae</taxon>
        <taxon>Agromyces</taxon>
    </lineage>
</organism>
<protein>
    <recommendedName>
        <fullName evidence="2">VOC family protein</fullName>
    </recommendedName>
</protein>
<dbReference type="InterPro" id="IPR029068">
    <property type="entry name" value="Glyas_Bleomycin-R_OHBP_Dase"/>
</dbReference>
<proteinExistence type="predicted"/>
<dbReference type="SUPFAM" id="SSF54593">
    <property type="entry name" value="Glyoxalase/Bleomycin resistance protein/Dihydroxybiphenyl dioxygenase"/>
    <property type="match status" value="1"/>
</dbReference>
<dbReference type="AlphaFoldDB" id="A0AAU7W716"/>